<evidence type="ECO:0000256" key="4">
    <source>
        <dbReference type="ARBA" id="ARBA00022519"/>
    </source>
</evidence>
<dbReference type="Gene3D" id="2.30.30.830">
    <property type="match status" value="1"/>
</dbReference>
<accession>A0A0N0XCY1</accession>
<keyword evidence="8" id="KW-0472">Membrane</keyword>
<dbReference type="AlphaFoldDB" id="A0A0N0XCY1"/>
<feature type="domain" description="Type II secretion system protein GspC N-terminal" evidence="9">
    <location>
        <begin position="48"/>
        <end position="122"/>
    </location>
</feature>
<evidence type="ECO:0000256" key="3">
    <source>
        <dbReference type="ARBA" id="ARBA00022475"/>
    </source>
</evidence>
<organism evidence="10 11">
    <name type="scientific">Pseudomonas syringae pv. cilantro</name>
    <dbReference type="NCBI Taxonomy" id="81035"/>
    <lineage>
        <taxon>Bacteria</taxon>
        <taxon>Pseudomonadati</taxon>
        <taxon>Pseudomonadota</taxon>
        <taxon>Gammaproteobacteria</taxon>
        <taxon>Pseudomonadales</taxon>
        <taxon>Pseudomonadaceae</taxon>
        <taxon>Pseudomonas</taxon>
        <taxon>Pseudomonas syringae</taxon>
    </lineage>
</organism>
<name>A0A0N0XCY1_PSESX</name>
<dbReference type="PATRIC" id="fig|81035.3.peg.879"/>
<evidence type="ECO:0000256" key="7">
    <source>
        <dbReference type="ARBA" id="ARBA00022989"/>
    </source>
</evidence>
<keyword evidence="3" id="KW-1003">Cell membrane</keyword>
<keyword evidence="6" id="KW-0653">Protein transport</keyword>
<evidence type="ECO:0000313" key="10">
    <source>
        <dbReference type="EMBL" id="KPC33677.1"/>
    </source>
</evidence>
<reference evidence="10 11" key="2">
    <citation type="submission" date="2015-10" db="EMBL/GenBank/DDBJ databases">
        <title>Comparative genomics and high-throughput reverse genetic screens identify a new phytobacterial MAMP and an Arabidopsis receptor required for immune elicitation.</title>
        <authorList>
            <person name="Mott G.A."/>
            <person name="Thakur S."/>
            <person name="Wang P.W."/>
            <person name="Desveaux D."/>
            <person name="Guttman D.S."/>
        </authorList>
    </citation>
    <scope>NUCLEOTIDE SEQUENCE [LARGE SCALE GENOMIC DNA]</scope>
    <source>
        <strain evidence="10 11">0788_9</strain>
    </source>
</reference>
<keyword evidence="4" id="KW-0997">Cell inner membrane</keyword>
<dbReference type="GO" id="GO:0005886">
    <property type="term" value="C:plasma membrane"/>
    <property type="evidence" value="ECO:0007669"/>
    <property type="project" value="UniProtKB-SubCell"/>
</dbReference>
<evidence type="ECO:0000256" key="2">
    <source>
        <dbReference type="ARBA" id="ARBA00022448"/>
    </source>
</evidence>
<keyword evidence="5" id="KW-0812">Transmembrane</keyword>
<gene>
    <name evidence="10" type="ORF">ABJ99_0817</name>
</gene>
<evidence type="ECO:0000313" key="11">
    <source>
        <dbReference type="Proteomes" id="UP000037891"/>
    </source>
</evidence>
<comment type="subcellular location">
    <subcellularLocation>
        <location evidence="1">Cell inner membrane</location>
    </subcellularLocation>
</comment>
<dbReference type="Pfam" id="PF11356">
    <property type="entry name" value="T2SSC"/>
    <property type="match status" value="1"/>
</dbReference>
<dbReference type="GO" id="GO:0015031">
    <property type="term" value="P:protein transport"/>
    <property type="evidence" value="ECO:0007669"/>
    <property type="project" value="UniProtKB-KW"/>
</dbReference>
<evidence type="ECO:0000256" key="6">
    <source>
        <dbReference type="ARBA" id="ARBA00022927"/>
    </source>
</evidence>
<protein>
    <recommendedName>
        <fullName evidence="9">Type II secretion system protein GspC N-terminal domain-containing protein</fullName>
    </recommendedName>
</protein>
<proteinExistence type="predicted"/>
<dbReference type="RefSeq" id="WP_054085054.1">
    <property type="nucleotide sequence ID" value="NZ_LGLN01000032.1"/>
</dbReference>
<evidence type="ECO:0000256" key="8">
    <source>
        <dbReference type="ARBA" id="ARBA00023136"/>
    </source>
</evidence>
<evidence type="ECO:0000256" key="1">
    <source>
        <dbReference type="ARBA" id="ARBA00004533"/>
    </source>
</evidence>
<dbReference type="InterPro" id="IPR024961">
    <property type="entry name" value="T2SS_GspC_N"/>
</dbReference>
<dbReference type="EMBL" id="LGLN01000032">
    <property type="protein sequence ID" value="KPC33677.1"/>
    <property type="molecule type" value="Genomic_DNA"/>
</dbReference>
<evidence type="ECO:0000259" key="9">
    <source>
        <dbReference type="Pfam" id="PF11356"/>
    </source>
</evidence>
<keyword evidence="2" id="KW-0813">Transport</keyword>
<evidence type="ECO:0000256" key="5">
    <source>
        <dbReference type="ARBA" id="ARBA00022692"/>
    </source>
</evidence>
<sequence>MVVPFAFSAPRLLLAAGLIVALAGVAFWAPRLLAPLPSSGSAPVGQAPASASPARHWFADQPSQVQIKVSGVMAGARGAVAIISLNDGPAGSFLAGEHLARDVRLVAIEADGVVIEQGSERKRFTVSPLAEGPELPSLMRR</sequence>
<keyword evidence="7" id="KW-1133">Transmembrane helix</keyword>
<reference evidence="10 11" key="1">
    <citation type="submission" date="2015-07" db="EMBL/GenBank/DDBJ databases">
        <authorList>
            <person name="Noorani M."/>
        </authorList>
    </citation>
    <scope>NUCLEOTIDE SEQUENCE [LARGE SCALE GENOMIC DNA]</scope>
    <source>
        <strain evidence="10 11">0788_9</strain>
    </source>
</reference>
<dbReference type="Proteomes" id="UP000037891">
    <property type="component" value="Unassembled WGS sequence"/>
</dbReference>
<comment type="caution">
    <text evidence="10">The sequence shown here is derived from an EMBL/GenBank/DDBJ whole genome shotgun (WGS) entry which is preliminary data.</text>
</comment>